<dbReference type="PANTHER" id="PTHR47027">
    <property type="entry name" value="REVERSE TRANSCRIPTASE DOMAIN-CONTAINING PROTEIN"/>
    <property type="match status" value="1"/>
</dbReference>
<keyword evidence="3" id="KW-1185">Reference proteome</keyword>
<protein>
    <submittedName>
        <fullName evidence="2">Reverse transcriptase domain</fullName>
    </submittedName>
</protein>
<dbReference type="Pfam" id="PF00078">
    <property type="entry name" value="RVT_1"/>
    <property type="match status" value="1"/>
</dbReference>
<name>A0A5E4MG08_9HEMI</name>
<sequence>MNGNIMNDNEEHIDDNIGEDILRGEFDKAMEELKNNKAPGIDEIPAELLKNFGEKAKDVLFKIISSMYKTGQIPNLEKAFNNVNCDIMFDTLKKTGASYRDRRIIHSLYKNEIGVIKSGASEEEAKIMKGVRQGCSLSPYLFNLRYSCTRRKLRSTNIAIDNESLQQVQEYKYLGSLITAEGTSKKVIVSRINQAKCAFNKKKNLLTSRSIDINIRKNLIKTYVWSVVLYGSETWTIAKAEENKLLAFEAWYWRRMQGISWREHMTNDEVFAKAKERRCFMKSLKKRRTKLIGHILRHNSLLKRIMEGMIVGKNVVGRPPLDYLQQIMSDVDVPGYRHMKRKAENREEWRVATNKPHGC</sequence>
<dbReference type="EMBL" id="CABPRJ010000499">
    <property type="protein sequence ID" value="VVC29826.1"/>
    <property type="molecule type" value="Genomic_DNA"/>
</dbReference>
<organism evidence="2 3">
    <name type="scientific">Cinara cedri</name>
    <dbReference type="NCBI Taxonomy" id="506608"/>
    <lineage>
        <taxon>Eukaryota</taxon>
        <taxon>Metazoa</taxon>
        <taxon>Ecdysozoa</taxon>
        <taxon>Arthropoda</taxon>
        <taxon>Hexapoda</taxon>
        <taxon>Insecta</taxon>
        <taxon>Pterygota</taxon>
        <taxon>Neoptera</taxon>
        <taxon>Paraneoptera</taxon>
        <taxon>Hemiptera</taxon>
        <taxon>Sternorrhyncha</taxon>
        <taxon>Aphidomorpha</taxon>
        <taxon>Aphidoidea</taxon>
        <taxon>Aphididae</taxon>
        <taxon>Lachninae</taxon>
        <taxon>Cinara</taxon>
    </lineage>
</organism>
<keyword evidence="2" id="KW-0548">Nucleotidyltransferase</keyword>
<dbReference type="AlphaFoldDB" id="A0A5E4MG08"/>
<gene>
    <name evidence="2" type="ORF">CINCED_3A014533</name>
</gene>
<feature type="domain" description="Reverse transcriptase" evidence="1">
    <location>
        <begin position="76"/>
        <end position="154"/>
    </location>
</feature>
<dbReference type="GO" id="GO:0003964">
    <property type="term" value="F:RNA-directed DNA polymerase activity"/>
    <property type="evidence" value="ECO:0007669"/>
    <property type="project" value="UniProtKB-KW"/>
</dbReference>
<keyword evidence="2" id="KW-0695">RNA-directed DNA polymerase</keyword>
<dbReference type="PANTHER" id="PTHR47027:SF25">
    <property type="entry name" value="REVERSE TRANSCRIPTASE DOMAIN-CONTAINING PROTEIN"/>
    <property type="match status" value="1"/>
</dbReference>
<evidence type="ECO:0000313" key="3">
    <source>
        <dbReference type="Proteomes" id="UP000325440"/>
    </source>
</evidence>
<dbReference type="OrthoDB" id="6925859at2759"/>
<dbReference type="InterPro" id="IPR000477">
    <property type="entry name" value="RT_dom"/>
</dbReference>
<keyword evidence="2" id="KW-0808">Transferase</keyword>
<evidence type="ECO:0000313" key="2">
    <source>
        <dbReference type="EMBL" id="VVC29826.1"/>
    </source>
</evidence>
<reference evidence="2 3" key="1">
    <citation type="submission" date="2019-08" db="EMBL/GenBank/DDBJ databases">
        <authorList>
            <person name="Alioto T."/>
            <person name="Alioto T."/>
            <person name="Gomez Garrido J."/>
        </authorList>
    </citation>
    <scope>NUCLEOTIDE SEQUENCE [LARGE SCALE GENOMIC DNA]</scope>
</reference>
<accession>A0A5E4MG08</accession>
<proteinExistence type="predicted"/>
<evidence type="ECO:0000259" key="1">
    <source>
        <dbReference type="Pfam" id="PF00078"/>
    </source>
</evidence>
<dbReference type="Proteomes" id="UP000325440">
    <property type="component" value="Unassembled WGS sequence"/>
</dbReference>